<dbReference type="InterPro" id="IPR003778">
    <property type="entry name" value="CT_A_B"/>
</dbReference>
<evidence type="ECO:0000313" key="6">
    <source>
        <dbReference type="Proteomes" id="UP000479043"/>
    </source>
</evidence>
<dbReference type="Pfam" id="PF02626">
    <property type="entry name" value="CT_A_B"/>
    <property type="match status" value="1"/>
</dbReference>
<organism evidence="5 6">
    <name type="scientific">Thalassovita mangrovi</name>
    <dbReference type="NCBI Taxonomy" id="2692236"/>
    <lineage>
        <taxon>Bacteria</taxon>
        <taxon>Pseudomonadati</taxon>
        <taxon>Pseudomonadota</taxon>
        <taxon>Alphaproteobacteria</taxon>
        <taxon>Rhodobacterales</taxon>
        <taxon>Roseobacteraceae</taxon>
        <taxon>Thalassovita</taxon>
    </lineage>
</organism>
<name>A0A6L8LFE5_9RHOB</name>
<dbReference type="EMBL" id="WWEN01000002">
    <property type="protein sequence ID" value="MYM54463.1"/>
    <property type="molecule type" value="Genomic_DNA"/>
</dbReference>
<reference evidence="5 6" key="1">
    <citation type="submission" date="2020-01" db="EMBL/GenBank/DDBJ databases">
        <authorList>
            <person name="Chen S."/>
        </authorList>
    </citation>
    <scope>NUCLEOTIDE SEQUENCE [LARGE SCALE GENOMIC DNA]</scope>
    <source>
        <strain evidence="5 6">GS-10</strain>
    </source>
</reference>
<keyword evidence="1" id="KW-0547">Nucleotide-binding</keyword>
<accession>A0A6L8LFE5</accession>
<dbReference type="PANTHER" id="PTHR43309">
    <property type="entry name" value="5-OXOPROLINASE SUBUNIT C"/>
    <property type="match status" value="1"/>
</dbReference>
<dbReference type="GO" id="GO:0016787">
    <property type="term" value="F:hydrolase activity"/>
    <property type="evidence" value="ECO:0007669"/>
    <property type="project" value="UniProtKB-KW"/>
</dbReference>
<evidence type="ECO:0000256" key="2">
    <source>
        <dbReference type="ARBA" id="ARBA00022801"/>
    </source>
</evidence>
<keyword evidence="6" id="KW-1185">Reference proteome</keyword>
<dbReference type="SMART" id="SM00797">
    <property type="entry name" value="AHS2"/>
    <property type="match status" value="1"/>
</dbReference>
<dbReference type="SUPFAM" id="SSF50891">
    <property type="entry name" value="Cyclophilin-like"/>
    <property type="match status" value="1"/>
</dbReference>
<dbReference type="RefSeq" id="WP_160972156.1">
    <property type="nucleotide sequence ID" value="NZ_WWEN01000002.1"/>
</dbReference>
<dbReference type="InterPro" id="IPR052708">
    <property type="entry name" value="PxpC"/>
</dbReference>
<protein>
    <submittedName>
        <fullName evidence="5">Urea amidolyase</fullName>
    </submittedName>
</protein>
<keyword evidence="5" id="KW-0456">Lyase</keyword>
<dbReference type="Gene3D" id="2.40.100.10">
    <property type="entry name" value="Cyclophilin-like"/>
    <property type="match status" value="1"/>
</dbReference>
<keyword evidence="3" id="KW-0067">ATP-binding</keyword>
<evidence type="ECO:0000259" key="4">
    <source>
        <dbReference type="SMART" id="SM00797"/>
    </source>
</evidence>
<dbReference type="Proteomes" id="UP000479043">
    <property type="component" value="Unassembled WGS sequence"/>
</dbReference>
<evidence type="ECO:0000313" key="5">
    <source>
        <dbReference type="EMBL" id="MYM54463.1"/>
    </source>
</evidence>
<proteinExistence type="predicted"/>
<dbReference type="GO" id="GO:0016829">
    <property type="term" value="F:lyase activity"/>
    <property type="evidence" value="ECO:0007669"/>
    <property type="project" value="UniProtKB-KW"/>
</dbReference>
<dbReference type="AlphaFoldDB" id="A0A6L8LFE5"/>
<evidence type="ECO:0000256" key="1">
    <source>
        <dbReference type="ARBA" id="ARBA00022741"/>
    </source>
</evidence>
<evidence type="ECO:0000256" key="3">
    <source>
        <dbReference type="ARBA" id="ARBA00022840"/>
    </source>
</evidence>
<feature type="domain" description="Carboxyltransferase" evidence="4">
    <location>
        <begin position="26"/>
        <end position="299"/>
    </location>
</feature>
<dbReference type="GO" id="GO:0005524">
    <property type="term" value="F:ATP binding"/>
    <property type="evidence" value="ECO:0007669"/>
    <property type="project" value="UniProtKB-KW"/>
</dbReference>
<dbReference type="PANTHER" id="PTHR43309:SF3">
    <property type="entry name" value="5-OXOPROLINASE SUBUNIT C"/>
    <property type="match status" value="1"/>
</dbReference>
<gene>
    <name evidence="5" type="ORF">GR167_04050</name>
</gene>
<comment type="caution">
    <text evidence="5">The sequence shown here is derived from an EMBL/GenBank/DDBJ whole genome shotgun (WGS) entry which is preliminary data.</text>
</comment>
<dbReference type="InterPro" id="IPR029000">
    <property type="entry name" value="Cyclophilin-like_dom_sf"/>
</dbReference>
<keyword evidence="2" id="KW-0378">Hydrolase</keyword>
<sequence>MRRALLIRRAGPGMTVQDRGRPGYLVEGLSRGGAADPLALSEGAALLRQSPDLAAIEMAGAGGDFLAEEDIRIALTGAEMRATLDGATLVWNASHLVAAGSVLSIGAARSGTYGYLHIGGGVATPKRMGSRAAHLSAGLGAPLAAGDRIRAGNDPAAEVGRGLTPLPRFGGGQVRVLPSLQTDLFPQEVLERFQQTDFHRDHRGNRMGMRMNSDGPGFLVEGALSVLSEVIVPGDIQITGDGVPFVLMAECQTTGGYPRIGTVLPCDLPRVAQALPGAVLRFRFITLEEAMRVETRARAEEAALRKQVKPLIRDPRDIPDLLSYQLISGMIAGNEDM</sequence>